<name>A0A0M6YB15_9HYPH</name>
<accession>A0A0M6YB15</accession>
<sequence length="151" mass="16829">MIWPFSRKPSANVPDALVFKSPEAFLEYQCEYGETDIQPKDQGIAALVMDSAREFGVSASVQILENGCQRATLKVASDDGGFIVIAQTPTNKGEKLRPGDTVIWLPFEYSEQFGNLEGVDSRFGWAGFIVAKIKPEIDLRKKSFDVLCRYD</sequence>
<evidence type="ECO:0000313" key="2">
    <source>
        <dbReference type="Proteomes" id="UP000048926"/>
    </source>
</evidence>
<keyword evidence="2" id="KW-1185">Reference proteome</keyword>
<reference evidence="2" key="1">
    <citation type="submission" date="2015-07" db="EMBL/GenBank/DDBJ databases">
        <authorList>
            <person name="Rodrigo-Torres Lidia"/>
            <person name="Arahal R.David."/>
        </authorList>
    </citation>
    <scope>NUCLEOTIDE SEQUENCE [LARGE SCALE GENOMIC DNA]</scope>
    <source>
        <strain evidence="2">CECT 4801</strain>
    </source>
</reference>
<dbReference type="EMBL" id="CXST01000006">
    <property type="protein sequence ID" value="CTQ47286.1"/>
    <property type="molecule type" value="Genomic_DNA"/>
</dbReference>
<dbReference type="RefSeq" id="WP_055661327.1">
    <property type="nucleotide sequence ID" value="NZ_CXST01000006.1"/>
</dbReference>
<protein>
    <submittedName>
        <fullName evidence="1">Uncharacterized protein</fullName>
    </submittedName>
</protein>
<dbReference type="Proteomes" id="UP000048926">
    <property type="component" value="Unassembled WGS sequence"/>
</dbReference>
<dbReference type="AlphaFoldDB" id="A0A0M6YB15"/>
<evidence type="ECO:0000313" key="1">
    <source>
        <dbReference type="EMBL" id="CTQ47286.1"/>
    </source>
</evidence>
<gene>
    <name evidence="1" type="ORF">LAL4801_05748</name>
</gene>
<organism evidence="1 2">
    <name type="scientific">Roseibium aggregatum</name>
    <dbReference type="NCBI Taxonomy" id="187304"/>
    <lineage>
        <taxon>Bacteria</taxon>
        <taxon>Pseudomonadati</taxon>
        <taxon>Pseudomonadota</taxon>
        <taxon>Alphaproteobacteria</taxon>
        <taxon>Hyphomicrobiales</taxon>
        <taxon>Stappiaceae</taxon>
        <taxon>Roseibium</taxon>
    </lineage>
</organism>
<proteinExistence type="predicted"/>
<dbReference type="OrthoDB" id="8453770at2"/>